<proteinExistence type="predicted"/>
<keyword evidence="5" id="KW-1185">Reference proteome</keyword>
<dbReference type="EMBL" id="JAATIP010000094">
    <property type="protein sequence ID" value="KAF4374733.1"/>
    <property type="molecule type" value="Genomic_DNA"/>
</dbReference>
<keyword evidence="1" id="KW-1133">Transmembrane helix</keyword>
<dbReference type="EnsemblPlants" id="evm.model.05.1731">
    <property type="protein sequence ID" value="cds.evm.model.05.1731"/>
    <property type="gene ID" value="evm.TU.05.1731"/>
</dbReference>
<feature type="transmembrane region" description="Helical" evidence="1">
    <location>
        <begin position="742"/>
        <end position="761"/>
    </location>
</feature>
<evidence type="ECO:0000313" key="4">
    <source>
        <dbReference type="Proteomes" id="UP000525078"/>
    </source>
</evidence>
<evidence type="ECO:0000313" key="3">
    <source>
        <dbReference type="EnsemblPlants" id="cds.evm.model.05.1731"/>
    </source>
</evidence>
<evidence type="ECO:0000256" key="1">
    <source>
        <dbReference type="SAM" id="Phobius"/>
    </source>
</evidence>
<dbReference type="Proteomes" id="UP000596661">
    <property type="component" value="Chromosome 5"/>
</dbReference>
<accession>A0A7J6FVF2</accession>
<dbReference type="OrthoDB" id="10251508at2759"/>
<dbReference type="AlphaFoldDB" id="A0A7J6FVF2"/>
<dbReference type="OMA" id="ECNLYLR"/>
<dbReference type="Gramene" id="evm.model.05.1731">
    <property type="protein sequence ID" value="cds.evm.model.05.1731"/>
    <property type="gene ID" value="evm.TU.05.1731"/>
</dbReference>
<accession>A0A803PMI9</accession>
<reference evidence="2 4" key="2">
    <citation type="journal article" date="2020" name="bioRxiv">
        <title>Sequence and annotation of 42 cannabis genomes reveals extensive copy number variation in cannabinoid synthesis and pathogen resistance genes.</title>
        <authorList>
            <person name="Mckernan K.J."/>
            <person name="Helbert Y."/>
            <person name="Kane L.T."/>
            <person name="Ebling H."/>
            <person name="Zhang L."/>
            <person name="Liu B."/>
            <person name="Eaton Z."/>
            <person name="Mclaughlin S."/>
            <person name="Kingan S."/>
            <person name="Baybayan P."/>
            <person name="Concepcion G."/>
            <person name="Jordan M."/>
            <person name="Riva A."/>
            <person name="Barbazuk W."/>
            <person name="Harkins T."/>
        </authorList>
    </citation>
    <scope>NUCLEOTIDE SEQUENCE [LARGE SCALE GENOMIC DNA]</scope>
    <source>
        <strain evidence="4">cv. Jamaican Lion 4</strain>
        <strain evidence="2">Mother</strain>
        <tissue evidence="2">Leaf</tissue>
    </source>
</reference>
<dbReference type="GeneID" id="115716645"/>
<dbReference type="RefSeq" id="XP_030501352.1">
    <property type="nucleotide sequence ID" value="XM_030645492.2"/>
</dbReference>
<dbReference type="EMBL" id="UZAU01000544">
    <property type="status" value="NOT_ANNOTATED_CDS"/>
    <property type="molecule type" value="Genomic_DNA"/>
</dbReference>
<name>A0A7J6FVF2_CANSA</name>
<dbReference type="KEGG" id="csav:115716645"/>
<dbReference type="PANTHER" id="PTHR31801">
    <property type="entry name" value="ALTERED INHERITANCE OF MITOCHONDRIA PROTEIN 24, MITOCHONDRIAL"/>
    <property type="match status" value="1"/>
</dbReference>
<feature type="transmembrane region" description="Helical" evidence="1">
    <location>
        <begin position="781"/>
        <end position="798"/>
    </location>
</feature>
<keyword evidence="1" id="KW-0472">Membrane</keyword>
<reference evidence="3" key="3">
    <citation type="submission" date="2021-03" db="UniProtKB">
        <authorList>
            <consortium name="EnsemblPlants"/>
        </authorList>
    </citation>
    <scope>IDENTIFICATION</scope>
</reference>
<evidence type="ECO:0000313" key="5">
    <source>
        <dbReference type="Proteomes" id="UP000596661"/>
    </source>
</evidence>
<keyword evidence="1" id="KW-0812">Transmembrane</keyword>
<reference evidence="3 5" key="1">
    <citation type="submission" date="2018-11" db="EMBL/GenBank/DDBJ databases">
        <authorList>
            <person name="Grassa J C."/>
        </authorList>
    </citation>
    <scope>NUCLEOTIDE SEQUENCE [LARGE SCALE GENOMIC DNA]</scope>
</reference>
<protein>
    <recommendedName>
        <fullName evidence="6">Sphingomyelin phosphodiesterase 4</fullName>
    </recommendedName>
</protein>
<gene>
    <name evidence="3" type="primary">LOC115716645</name>
    <name evidence="2" type="ORF">F8388_020254</name>
</gene>
<evidence type="ECO:0000313" key="2">
    <source>
        <dbReference type="EMBL" id="KAF4374733.1"/>
    </source>
</evidence>
<dbReference type="Proteomes" id="UP000525078">
    <property type="component" value="Unassembled WGS sequence"/>
</dbReference>
<evidence type="ECO:0008006" key="6">
    <source>
        <dbReference type="Google" id="ProtNLM"/>
    </source>
</evidence>
<organism evidence="2 4">
    <name type="scientific">Cannabis sativa</name>
    <name type="common">Hemp</name>
    <name type="synonym">Marijuana</name>
    <dbReference type="NCBI Taxonomy" id="3483"/>
    <lineage>
        <taxon>Eukaryota</taxon>
        <taxon>Viridiplantae</taxon>
        <taxon>Streptophyta</taxon>
        <taxon>Embryophyta</taxon>
        <taxon>Tracheophyta</taxon>
        <taxon>Spermatophyta</taxon>
        <taxon>Magnoliopsida</taxon>
        <taxon>eudicotyledons</taxon>
        <taxon>Gunneridae</taxon>
        <taxon>Pentapetalae</taxon>
        <taxon>rosids</taxon>
        <taxon>fabids</taxon>
        <taxon>Rosales</taxon>
        <taxon>Cannabaceae</taxon>
        <taxon>Cannabis</taxon>
    </lineage>
</organism>
<dbReference type="PANTHER" id="PTHR31801:SF1">
    <property type="entry name" value="SPHINGOMYELIN PHOSPHODIESTERASE"/>
    <property type="match status" value="1"/>
</dbReference>
<sequence>MHPHSYTVDSLSKSQDLAATILASSAPSQISVACAAIDSFLHSQSPDHSRHFFSFVFPTLVCKLFGFDDNVSSSSLSLPSQSPPLPSSANGWIDTVLASNDTDLANRVFSLLAPGGVLLSSISAVDRLSLVKYVFPNERLPEWARFMLSSDKDCRILADLCPIFKGKVKEDSVKGSVFQVQLNVFEYYMFWFAYYPVCRGNNESCDTVAIKRNKRFKLENWVSSISGFSSSKRGSPESRNECSLYVRLLYAYLRAFVPVSDLNSHQPYRSSLLQYSLSYDGSVILQAEFVVNVFIHFWLVDNDFSPLPVDLCKSFGVNFPLRSVLGDTPPTAGLGEMVKLFVKYLNLSSAMQSDGNENFDLSGSPRWSSGSFDGSRSRNAIVASPFVNSNGSWNLSIQRPLYRFILRTFLYCPIETSIKNASDVFSVWITYIEPWTISLDDFMAIDAIVDGSAKTLKREESQFQACGYSPTWQGYVLSNYLYYSSLVMHFIGFAHKFLHADAEIVVQMVLKVINILTSSKELLDLLKMVDSIFHSKQTGIGKPMLNSLYRFVPSIREQLKDWEDGLSESDADGSFLHENWNKDLRLFSDGEDGGQQLLQLFILRAEAELQAISGDNLARNLQCIDSLKSQVACLFGSHTIKPLSFSPEPKQHQQVRDDIFKPRRVSSCTMTNVNYKGDWMKRPISDDEVGWLAKFLVWLSDWLNENLGINQPDNIQVDSPSWPYVEVLSGEVDNVYGPTDTMKAILCALGSWLLMLGMTVVRIMRKHGVRVNLRMLASKKVVMVLFLYVVFNILRKAFGVLHRV</sequence>